<evidence type="ECO:0000256" key="3">
    <source>
        <dbReference type="ARBA" id="ARBA00022722"/>
    </source>
</evidence>
<dbReference type="Gene3D" id="3.30.160.20">
    <property type="match status" value="1"/>
</dbReference>
<dbReference type="EMBL" id="JAEAOA010001598">
    <property type="protein sequence ID" value="KAK3604027.1"/>
    <property type="molecule type" value="Genomic_DNA"/>
</dbReference>
<evidence type="ECO:0000256" key="9">
    <source>
        <dbReference type="PROSITE-ProRule" id="PRU00266"/>
    </source>
</evidence>
<dbReference type="FunFam" id="1.10.1520.10:FF:000001">
    <property type="entry name" value="Ribonuclease 3"/>
    <property type="match status" value="1"/>
</dbReference>
<dbReference type="GO" id="GO:0003723">
    <property type="term" value="F:RNA binding"/>
    <property type="evidence" value="ECO:0007669"/>
    <property type="project" value="UniProtKB-UniRule"/>
</dbReference>
<evidence type="ECO:0000256" key="8">
    <source>
        <dbReference type="ARBA" id="ARBA00022884"/>
    </source>
</evidence>
<evidence type="ECO:0000256" key="5">
    <source>
        <dbReference type="ARBA" id="ARBA00022759"/>
    </source>
</evidence>
<dbReference type="InterPro" id="IPR036389">
    <property type="entry name" value="RNase_III_sf"/>
</dbReference>
<dbReference type="GO" id="GO:0030847">
    <property type="term" value="P:termination of RNA polymerase II transcription, exosome-dependent"/>
    <property type="evidence" value="ECO:0007669"/>
    <property type="project" value="UniProtKB-ARBA"/>
</dbReference>
<dbReference type="Pfam" id="PF14622">
    <property type="entry name" value="Ribonucleas_3_3"/>
    <property type="match status" value="1"/>
</dbReference>
<dbReference type="GO" id="GO:0034475">
    <property type="term" value="P:U4 snRNA 3'-end processing"/>
    <property type="evidence" value="ECO:0007669"/>
    <property type="project" value="UniProtKB-ARBA"/>
</dbReference>
<dbReference type="SUPFAM" id="SSF69065">
    <property type="entry name" value="RNase III domain-like"/>
    <property type="match status" value="1"/>
</dbReference>
<dbReference type="Pfam" id="PF00035">
    <property type="entry name" value="dsrm"/>
    <property type="match status" value="1"/>
</dbReference>
<evidence type="ECO:0000256" key="6">
    <source>
        <dbReference type="ARBA" id="ARBA00022801"/>
    </source>
</evidence>
<dbReference type="SUPFAM" id="SSF54768">
    <property type="entry name" value="dsRNA-binding domain-like"/>
    <property type="match status" value="1"/>
</dbReference>
<dbReference type="PROSITE" id="PS00517">
    <property type="entry name" value="RNASE_3_1"/>
    <property type="match status" value="1"/>
</dbReference>
<dbReference type="PANTHER" id="PTHR14950">
    <property type="entry name" value="DICER-RELATED"/>
    <property type="match status" value="1"/>
</dbReference>
<evidence type="ECO:0000256" key="2">
    <source>
        <dbReference type="ARBA" id="ARBA00012177"/>
    </source>
</evidence>
<feature type="domain" description="DRBM" evidence="11">
    <location>
        <begin position="291"/>
        <end position="360"/>
    </location>
</feature>
<keyword evidence="5" id="KW-0255">Endonuclease</keyword>
<gene>
    <name evidence="13" type="ORF">CHS0354_026828</name>
</gene>
<dbReference type="GO" id="GO:0046872">
    <property type="term" value="F:metal ion binding"/>
    <property type="evidence" value="ECO:0007669"/>
    <property type="project" value="UniProtKB-KW"/>
</dbReference>
<protein>
    <recommendedName>
        <fullName evidence="2">ribonuclease III</fullName>
        <ecNumber evidence="2">3.1.26.3</ecNumber>
    </recommendedName>
</protein>
<feature type="region of interest" description="Disordered" evidence="10">
    <location>
        <begin position="22"/>
        <end position="52"/>
    </location>
</feature>
<reference evidence="13" key="2">
    <citation type="journal article" date="2021" name="Genome Biol. Evol.">
        <title>Developing a high-quality reference genome for a parasitic bivalve with doubly uniparental inheritance (Bivalvia: Unionida).</title>
        <authorList>
            <person name="Smith C.H."/>
        </authorList>
    </citation>
    <scope>NUCLEOTIDE SEQUENCE</scope>
    <source>
        <strain evidence="13">CHS0354</strain>
        <tissue evidence="13">Mantle</tissue>
    </source>
</reference>
<sequence length="363" mass="40981">MFTGTYSEYAAYKEFDVFSGAVSRNPTEESENKSGQGQEDYRRRKEISKAEKKLSRTEAKIAETEMLIRRVQEKLGNADLYTSEKKSELTRLQQELKTHESSMGGLLKEWEADQSALSNTSADTAQPINLADELFKIIGYRFENPELAVQAFTHLSYINEKNGEYAQSYEKLEFLGDAVLQMTISELLYSRFDETDEGKLTQSRSRLVSEESLARLAVKLGLGRFLRLGKGEEASGGREKPSILADITESLIGAIYLDSRNKHGIQVISGLILRLFSDMADKIYTMPVLQDSRSRLYELADKNGWKNLEFRCISETGQDHRKTYVYQVWINDKPYGQGTGSNKKRAARESAAQTLAMLGHAVA</sequence>
<name>A0AAE0T595_9BIVA</name>
<dbReference type="CDD" id="cd10845">
    <property type="entry name" value="DSRM_RNAse_III_family"/>
    <property type="match status" value="1"/>
</dbReference>
<evidence type="ECO:0000256" key="4">
    <source>
        <dbReference type="ARBA" id="ARBA00022723"/>
    </source>
</evidence>
<evidence type="ECO:0000313" key="14">
    <source>
        <dbReference type="Proteomes" id="UP001195483"/>
    </source>
</evidence>
<dbReference type="GO" id="GO:0034963">
    <property type="term" value="P:box C/D sno(s)RNA processing"/>
    <property type="evidence" value="ECO:0007669"/>
    <property type="project" value="UniProtKB-ARBA"/>
</dbReference>
<feature type="domain" description="RNase III" evidence="12">
    <location>
        <begin position="131"/>
        <end position="260"/>
    </location>
</feature>
<evidence type="ECO:0000256" key="1">
    <source>
        <dbReference type="ARBA" id="ARBA00000109"/>
    </source>
</evidence>
<keyword evidence="3" id="KW-0540">Nuclease</keyword>
<dbReference type="Proteomes" id="UP001195483">
    <property type="component" value="Unassembled WGS sequence"/>
</dbReference>
<dbReference type="PROSITE" id="PS50142">
    <property type="entry name" value="RNASE_3_2"/>
    <property type="match status" value="1"/>
</dbReference>
<evidence type="ECO:0000256" key="10">
    <source>
        <dbReference type="SAM" id="MobiDB-lite"/>
    </source>
</evidence>
<evidence type="ECO:0000259" key="11">
    <source>
        <dbReference type="PROSITE" id="PS50137"/>
    </source>
</evidence>
<dbReference type="GO" id="GO:0006364">
    <property type="term" value="P:rRNA processing"/>
    <property type="evidence" value="ECO:0007669"/>
    <property type="project" value="InterPro"/>
</dbReference>
<dbReference type="InterPro" id="IPR014720">
    <property type="entry name" value="dsRBD_dom"/>
</dbReference>
<dbReference type="HAMAP" id="MF_00104">
    <property type="entry name" value="RNase_III"/>
    <property type="match status" value="1"/>
</dbReference>
<evidence type="ECO:0000259" key="12">
    <source>
        <dbReference type="PROSITE" id="PS50142"/>
    </source>
</evidence>
<keyword evidence="7" id="KW-0460">Magnesium</keyword>
<evidence type="ECO:0000313" key="13">
    <source>
        <dbReference type="EMBL" id="KAK3604027.1"/>
    </source>
</evidence>
<proteinExistence type="inferred from homology"/>
<keyword evidence="8 9" id="KW-0694">RNA-binding</keyword>
<dbReference type="EC" id="3.1.26.3" evidence="2"/>
<dbReference type="PROSITE" id="PS50137">
    <property type="entry name" value="DS_RBD"/>
    <property type="match status" value="1"/>
</dbReference>
<accession>A0AAE0T595</accession>
<reference evidence="13" key="1">
    <citation type="journal article" date="2021" name="Genome Biol. Evol.">
        <title>A High-Quality Reference Genome for a Parasitic Bivalve with Doubly Uniparental Inheritance (Bivalvia: Unionida).</title>
        <authorList>
            <person name="Smith C.H."/>
        </authorList>
    </citation>
    <scope>NUCLEOTIDE SEQUENCE</scope>
    <source>
        <strain evidence="13">CHS0354</strain>
    </source>
</reference>
<keyword evidence="6" id="KW-0378">Hydrolase</keyword>
<comment type="caution">
    <text evidence="13">The sequence shown here is derived from an EMBL/GenBank/DDBJ whole genome shotgun (WGS) entry which is preliminary data.</text>
</comment>
<comment type="catalytic activity">
    <reaction evidence="1">
        <text>Endonucleolytic cleavage to 5'-phosphomonoester.</text>
        <dbReference type="EC" id="3.1.26.3"/>
    </reaction>
</comment>
<dbReference type="InterPro" id="IPR011907">
    <property type="entry name" value="RNase_III"/>
</dbReference>
<evidence type="ECO:0000256" key="7">
    <source>
        <dbReference type="ARBA" id="ARBA00022842"/>
    </source>
</evidence>
<dbReference type="NCBIfam" id="TIGR02191">
    <property type="entry name" value="RNaseIII"/>
    <property type="match status" value="1"/>
</dbReference>
<dbReference type="AlphaFoldDB" id="A0AAE0T595"/>
<keyword evidence="14" id="KW-1185">Reference proteome</keyword>
<feature type="compositionally biased region" description="Basic and acidic residues" evidence="10">
    <location>
        <begin position="39"/>
        <end position="52"/>
    </location>
</feature>
<dbReference type="CDD" id="cd00593">
    <property type="entry name" value="RIBOc"/>
    <property type="match status" value="1"/>
</dbReference>
<dbReference type="Gene3D" id="1.10.1520.10">
    <property type="entry name" value="Ribonuclease III domain"/>
    <property type="match status" value="1"/>
</dbReference>
<organism evidence="13 14">
    <name type="scientific">Potamilus streckersoni</name>
    <dbReference type="NCBI Taxonomy" id="2493646"/>
    <lineage>
        <taxon>Eukaryota</taxon>
        <taxon>Metazoa</taxon>
        <taxon>Spiralia</taxon>
        <taxon>Lophotrochozoa</taxon>
        <taxon>Mollusca</taxon>
        <taxon>Bivalvia</taxon>
        <taxon>Autobranchia</taxon>
        <taxon>Heteroconchia</taxon>
        <taxon>Palaeoheterodonta</taxon>
        <taxon>Unionida</taxon>
        <taxon>Unionoidea</taxon>
        <taxon>Unionidae</taxon>
        <taxon>Ambleminae</taxon>
        <taxon>Lampsilini</taxon>
        <taxon>Potamilus</taxon>
    </lineage>
</organism>
<dbReference type="SMART" id="SM00358">
    <property type="entry name" value="DSRM"/>
    <property type="match status" value="1"/>
</dbReference>
<keyword evidence="4" id="KW-0479">Metal-binding</keyword>
<dbReference type="GO" id="GO:0035196">
    <property type="term" value="P:miRNA processing"/>
    <property type="evidence" value="ECO:0007669"/>
    <property type="project" value="UniProtKB-ARBA"/>
</dbReference>
<dbReference type="SMART" id="SM00535">
    <property type="entry name" value="RIBOc"/>
    <property type="match status" value="1"/>
</dbReference>
<dbReference type="InterPro" id="IPR000999">
    <property type="entry name" value="RNase_III_dom"/>
</dbReference>
<reference evidence="13" key="3">
    <citation type="submission" date="2023-05" db="EMBL/GenBank/DDBJ databases">
        <authorList>
            <person name="Smith C.H."/>
        </authorList>
    </citation>
    <scope>NUCLEOTIDE SEQUENCE</scope>
    <source>
        <strain evidence="13">CHS0354</strain>
        <tissue evidence="13">Mantle</tissue>
    </source>
</reference>
<dbReference type="GO" id="GO:0004525">
    <property type="term" value="F:ribonuclease III activity"/>
    <property type="evidence" value="ECO:0007669"/>
    <property type="project" value="UniProtKB-EC"/>
</dbReference>
<dbReference type="PANTHER" id="PTHR14950:SF37">
    <property type="entry name" value="ENDORIBONUCLEASE DICER"/>
    <property type="match status" value="1"/>
</dbReference>